<feature type="domain" description="C2H2-type" evidence="10">
    <location>
        <begin position="625"/>
        <end position="652"/>
    </location>
</feature>
<feature type="domain" description="C2H2-type" evidence="10">
    <location>
        <begin position="652"/>
        <end position="675"/>
    </location>
</feature>
<dbReference type="PANTHER" id="PTHR24379:SF121">
    <property type="entry name" value="C2H2-TYPE DOMAIN-CONTAINING PROTEIN"/>
    <property type="match status" value="1"/>
</dbReference>
<dbReference type="SMART" id="SM00355">
    <property type="entry name" value="ZnF_C2H2"/>
    <property type="match status" value="15"/>
</dbReference>
<evidence type="ECO:0000259" key="10">
    <source>
        <dbReference type="PROSITE" id="PS50157"/>
    </source>
</evidence>
<feature type="binding site" evidence="8">
    <location>
        <position position="6"/>
    </location>
    <ligand>
        <name>Zn(2+)</name>
        <dbReference type="ChEBI" id="CHEBI:29105"/>
    </ligand>
</feature>
<dbReference type="InterPro" id="IPR012934">
    <property type="entry name" value="Znf_AD"/>
</dbReference>
<reference evidence="13" key="1">
    <citation type="submission" date="2014-01" db="EMBL/GenBank/DDBJ databases">
        <title>The Genome Sequence of Anopheles melas CM1001059_A (V2).</title>
        <authorList>
            <consortium name="The Broad Institute Genomics Platform"/>
            <person name="Neafsey D.E."/>
            <person name="Besansky N."/>
            <person name="Howell P."/>
            <person name="Walton C."/>
            <person name="Young S.K."/>
            <person name="Zeng Q."/>
            <person name="Gargeya S."/>
            <person name="Fitzgerald M."/>
            <person name="Haas B."/>
            <person name="Abouelleil A."/>
            <person name="Allen A.W."/>
            <person name="Alvarado L."/>
            <person name="Arachchi H.M."/>
            <person name="Berlin A.M."/>
            <person name="Chapman S.B."/>
            <person name="Gainer-Dewar J."/>
            <person name="Goldberg J."/>
            <person name="Griggs A."/>
            <person name="Gujja S."/>
            <person name="Hansen M."/>
            <person name="Howarth C."/>
            <person name="Imamovic A."/>
            <person name="Ireland A."/>
            <person name="Larimer J."/>
            <person name="McCowan C."/>
            <person name="Murphy C."/>
            <person name="Pearson M."/>
            <person name="Poon T.W."/>
            <person name="Priest M."/>
            <person name="Roberts A."/>
            <person name="Saif S."/>
            <person name="Shea T."/>
            <person name="Sisk P."/>
            <person name="Sykes S."/>
            <person name="Wortman J."/>
            <person name="Nusbaum C."/>
            <person name="Birren B."/>
        </authorList>
    </citation>
    <scope>NUCLEOTIDE SEQUENCE [LARGE SCALE GENOMIC DNA]</scope>
    <source>
        <strain evidence="13">CM1001059</strain>
    </source>
</reference>
<evidence type="ECO:0000256" key="5">
    <source>
        <dbReference type="ARBA" id="ARBA00022833"/>
    </source>
</evidence>
<dbReference type="PANTHER" id="PTHR24379">
    <property type="entry name" value="KRAB AND ZINC FINGER DOMAIN-CONTAINING"/>
    <property type="match status" value="1"/>
</dbReference>
<evidence type="ECO:0008006" key="14">
    <source>
        <dbReference type="Google" id="ProtNLM"/>
    </source>
</evidence>
<dbReference type="InterPro" id="IPR013087">
    <property type="entry name" value="Znf_C2H2_type"/>
</dbReference>
<keyword evidence="2 8" id="KW-0479">Metal-binding</keyword>
<feature type="compositionally biased region" description="Basic and acidic residues" evidence="9">
    <location>
        <begin position="130"/>
        <end position="144"/>
    </location>
</feature>
<comment type="subcellular location">
    <subcellularLocation>
        <location evidence="1">Nucleus</location>
    </subcellularLocation>
</comment>
<evidence type="ECO:0000313" key="13">
    <source>
        <dbReference type="Proteomes" id="UP000075902"/>
    </source>
</evidence>
<feature type="domain" description="C2H2-type" evidence="10">
    <location>
        <begin position="739"/>
        <end position="766"/>
    </location>
</feature>
<evidence type="ECO:0000256" key="9">
    <source>
        <dbReference type="SAM" id="MobiDB-lite"/>
    </source>
</evidence>
<dbReference type="Gene3D" id="3.40.1800.20">
    <property type="match status" value="1"/>
</dbReference>
<feature type="region of interest" description="Disordered" evidence="9">
    <location>
        <begin position="125"/>
        <end position="161"/>
    </location>
</feature>
<dbReference type="SUPFAM" id="SSF57667">
    <property type="entry name" value="beta-beta-alpha zinc fingers"/>
    <property type="match status" value="6"/>
</dbReference>
<feature type="compositionally biased region" description="Acidic residues" evidence="9">
    <location>
        <begin position="232"/>
        <end position="245"/>
    </location>
</feature>
<evidence type="ECO:0000256" key="2">
    <source>
        <dbReference type="ARBA" id="ARBA00022723"/>
    </source>
</evidence>
<feature type="domain" description="C2H2-type" evidence="10">
    <location>
        <begin position="518"/>
        <end position="542"/>
    </location>
</feature>
<feature type="domain" description="ZAD" evidence="11">
    <location>
        <begin position="4"/>
        <end position="79"/>
    </location>
</feature>
<keyword evidence="3" id="KW-0677">Repeat</keyword>
<dbReference type="GO" id="GO:0000977">
    <property type="term" value="F:RNA polymerase II transcription regulatory region sequence-specific DNA binding"/>
    <property type="evidence" value="ECO:0007669"/>
    <property type="project" value="TreeGrafter"/>
</dbReference>
<reference evidence="12" key="2">
    <citation type="submission" date="2020-05" db="UniProtKB">
        <authorList>
            <consortium name="EnsemblMetazoa"/>
        </authorList>
    </citation>
    <scope>IDENTIFICATION</scope>
    <source>
        <strain evidence="12">CM1001059</strain>
    </source>
</reference>
<keyword evidence="6" id="KW-0539">Nucleus</keyword>
<evidence type="ECO:0000256" key="8">
    <source>
        <dbReference type="PROSITE-ProRule" id="PRU01263"/>
    </source>
</evidence>
<dbReference type="SUPFAM" id="SSF57716">
    <property type="entry name" value="Glucocorticoid receptor-like (DNA-binding domain)"/>
    <property type="match status" value="1"/>
</dbReference>
<feature type="domain" description="C2H2-type" evidence="10">
    <location>
        <begin position="680"/>
        <end position="707"/>
    </location>
</feature>
<organism evidence="12 13">
    <name type="scientific">Anopheles melas</name>
    <dbReference type="NCBI Taxonomy" id="34690"/>
    <lineage>
        <taxon>Eukaryota</taxon>
        <taxon>Metazoa</taxon>
        <taxon>Ecdysozoa</taxon>
        <taxon>Arthropoda</taxon>
        <taxon>Hexapoda</taxon>
        <taxon>Insecta</taxon>
        <taxon>Pterygota</taxon>
        <taxon>Neoptera</taxon>
        <taxon>Endopterygota</taxon>
        <taxon>Diptera</taxon>
        <taxon>Nematocera</taxon>
        <taxon>Culicoidea</taxon>
        <taxon>Culicidae</taxon>
        <taxon>Anophelinae</taxon>
        <taxon>Anopheles</taxon>
    </lineage>
</organism>
<dbReference type="PROSITE" id="PS50157">
    <property type="entry name" value="ZINC_FINGER_C2H2_2"/>
    <property type="match status" value="9"/>
</dbReference>
<dbReference type="FunFam" id="3.30.160.60:FF:000624">
    <property type="entry name" value="zinc finger protein 697"/>
    <property type="match status" value="1"/>
</dbReference>
<feature type="binding site" evidence="8">
    <location>
        <position position="9"/>
    </location>
    <ligand>
        <name>Zn(2+)</name>
        <dbReference type="ChEBI" id="CHEBI:29105"/>
    </ligand>
</feature>
<dbReference type="AlphaFoldDB" id="A0A182ULH5"/>
<dbReference type="Pfam" id="PF12874">
    <property type="entry name" value="zf-met"/>
    <property type="match status" value="1"/>
</dbReference>
<feature type="binding site" evidence="8">
    <location>
        <position position="55"/>
    </location>
    <ligand>
        <name>Zn(2+)</name>
        <dbReference type="ChEBI" id="CHEBI:29105"/>
    </ligand>
</feature>
<name>A0A182ULH5_9DIPT</name>
<sequence length="794" mass="91240">MPPKHCRICYKPDNDDLISVRLKQDDVSIEEMILSLTSISVTGDRRLPQNICLDCLDRLKVAYELRQQCIRTNDWLCEELLGSKADVKVECKAETADAPHSKEPPEVDNGNEEMVQTPIAIEDPDLLGEENGHASSNERELSDHSDDECNASQDNIDGQTESETVECLEMVEELEEEASSLQQLEIDIDTGEIECDTKEVYLLSESSSSEEELTIEMIPGEESTVDIGMDLDDGTTEEQYDEEWEQQTTENSPQQSQTTNLQRAMCRISEPNLHTLSVEQGYSIVELRHHRCCCCTDFFPSEEELSEHLQRRESSADAKSQPDPTARYVCEYCGKQFKLWLVYISHKRLREQRQFYQCQLCHVLLDSATRMISHMLMSEQHANYFKLPRESIVDRYTSIALPGERCCCCKKYFDWSETRLEHVQLAHRSSAHDTASNLPYVCDACGRRFRSKERLNNHLQYTVDVRQHYCKQCDFQTYNPRRMELHLYSGIHREMGLPAAVELKPLKNSLKKGCRLEYCCFKGCGKPFPHLEALQQHIQAEHRQTLADQKAEAGRISKVINPEHCHECTNCGVIFNSVSALHAHRTTEPQRNRQAYVCSVCGVRKRTRTDLGVHERVAHTGERPFACEHCDKTFASKKTLASHRLCHTPGQYACELCGGKFNRKEHLTRHTLLKHGTATIPCEVCGKMFKTRATLTNHMVSHTGEKRFQCRMEGCDKRYGTVGDRRRHEMSVHTQERPHPCAYCDATFVRKRQLTIHERRHRGEKPFVCPDCGKDFIDGYPLRVHRRGGCKGKL</sequence>
<keyword evidence="5 8" id="KW-0862">Zinc</keyword>
<keyword evidence="4 7" id="KW-0863">Zinc-finger</keyword>
<dbReference type="SMART" id="SM00868">
    <property type="entry name" value="zf-AD"/>
    <property type="match status" value="1"/>
</dbReference>
<proteinExistence type="predicted"/>
<feature type="binding site" evidence="8">
    <location>
        <position position="52"/>
    </location>
    <ligand>
        <name>Zn(2+)</name>
        <dbReference type="ChEBI" id="CHEBI:29105"/>
    </ligand>
</feature>
<dbReference type="GO" id="GO:0008270">
    <property type="term" value="F:zinc ion binding"/>
    <property type="evidence" value="ECO:0007669"/>
    <property type="project" value="UniProtKB-UniRule"/>
</dbReference>
<evidence type="ECO:0000256" key="7">
    <source>
        <dbReference type="PROSITE-ProRule" id="PRU00042"/>
    </source>
</evidence>
<dbReference type="VEuPathDB" id="VectorBase:AMEC022547"/>
<dbReference type="GO" id="GO:0005634">
    <property type="term" value="C:nucleus"/>
    <property type="evidence" value="ECO:0007669"/>
    <property type="project" value="UniProtKB-SubCell"/>
</dbReference>
<evidence type="ECO:0000256" key="1">
    <source>
        <dbReference type="ARBA" id="ARBA00004123"/>
    </source>
</evidence>
<dbReference type="FunFam" id="3.30.160.60:FF:000446">
    <property type="entry name" value="Zinc finger protein"/>
    <property type="match status" value="2"/>
</dbReference>
<dbReference type="EnsemblMetazoa" id="AMEC022547-RA">
    <property type="protein sequence ID" value="AMEC022547-PA"/>
    <property type="gene ID" value="AMEC022547"/>
</dbReference>
<dbReference type="Proteomes" id="UP000075902">
    <property type="component" value="Unassembled WGS sequence"/>
</dbReference>
<dbReference type="Pfam" id="PF00096">
    <property type="entry name" value="zf-C2H2"/>
    <property type="match status" value="3"/>
</dbReference>
<protein>
    <recommendedName>
        <fullName evidence="14">Protein krueppel</fullName>
    </recommendedName>
</protein>
<dbReference type="PROSITE" id="PS00028">
    <property type="entry name" value="ZINC_FINGER_C2H2_1"/>
    <property type="match status" value="5"/>
</dbReference>
<evidence type="ECO:0000256" key="3">
    <source>
        <dbReference type="ARBA" id="ARBA00022737"/>
    </source>
</evidence>
<evidence type="ECO:0000256" key="4">
    <source>
        <dbReference type="ARBA" id="ARBA00022771"/>
    </source>
</evidence>
<keyword evidence="13" id="KW-1185">Reference proteome</keyword>
<dbReference type="FunFam" id="3.30.160.60:FF:000145">
    <property type="entry name" value="Zinc finger protein 574"/>
    <property type="match status" value="1"/>
</dbReference>
<evidence type="ECO:0000259" key="11">
    <source>
        <dbReference type="PROSITE" id="PS51915"/>
    </source>
</evidence>
<feature type="compositionally biased region" description="Polar residues" evidence="9">
    <location>
        <begin position="150"/>
        <end position="159"/>
    </location>
</feature>
<dbReference type="Gene3D" id="3.30.160.60">
    <property type="entry name" value="Classic Zinc Finger"/>
    <property type="match status" value="9"/>
</dbReference>
<feature type="domain" description="C2H2-type" evidence="10">
    <location>
        <begin position="596"/>
        <end position="624"/>
    </location>
</feature>
<accession>A0A182ULH5</accession>
<evidence type="ECO:0000256" key="6">
    <source>
        <dbReference type="ARBA" id="ARBA00023242"/>
    </source>
</evidence>
<dbReference type="STRING" id="34690.A0A182ULH5"/>
<feature type="domain" description="C2H2-type" evidence="10">
    <location>
        <begin position="440"/>
        <end position="467"/>
    </location>
</feature>
<feature type="compositionally biased region" description="Polar residues" evidence="9">
    <location>
        <begin position="246"/>
        <end position="260"/>
    </location>
</feature>
<feature type="domain" description="C2H2-type" evidence="10">
    <location>
        <begin position="767"/>
        <end position="787"/>
    </location>
</feature>
<dbReference type="PROSITE" id="PS51915">
    <property type="entry name" value="ZAD"/>
    <property type="match status" value="1"/>
</dbReference>
<evidence type="ECO:0000313" key="12">
    <source>
        <dbReference type="EnsemblMetazoa" id="AMEC022547-PA"/>
    </source>
</evidence>
<dbReference type="GO" id="GO:0000981">
    <property type="term" value="F:DNA-binding transcription factor activity, RNA polymerase II-specific"/>
    <property type="evidence" value="ECO:0007669"/>
    <property type="project" value="TreeGrafter"/>
</dbReference>
<feature type="domain" description="C2H2-type" evidence="10">
    <location>
        <begin position="708"/>
        <end position="738"/>
    </location>
</feature>
<feature type="region of interest" description="Disordered" evidence="9">
    <location>
        <begin position="232"/>
        <end position="260"/>
    </location>
</feature>
<dbReference type="Pfam" id="PF07776">
    <property type="entry name" value="zf-AD"/>
    <property type="match status" value="1"/>
</dbReference>
<dbReference type="InterPro" id="IPR036236">
    <property type="entry name" value="Znf_C2H2_sf"/>
</dbReference>